<dbReference type="GO" id="GO:0016323">
    <property type="term" value="C:basolateral plasma membrane"/>
    <property type="evidence" value="ECO:0007669"/>
    <property type="project" value="TreeGrafter"/>
</dbReference>
<dbReference type="GO" id="GO:0005975">
    <property type="term" value="P:carbohydrate metabolic process"/>
    <property type="evidence" value="ECO:0007669"/>
    <property type="project" value="InterPro"/>
</dbReference>
<sequence length="568" mass="63493">MSAQANKSGEWASLEKITLPEKDKDIAAEAKNGDNLLTKEDLLKVDREEPIWRRVRIAIIVLFWTVWVSFLVISILCVVFTPKCPPRPKQTFWQSKVGYWVNLLSFKDSNGDAIGDLQGLISSIDYIQMVTNSGFVILTSLFPNYLVDSHRLSNVSFEHIHPALGTMDDFDTLLRLFKKRGMQVVISLNFNAIPLNHELANPEFLAPATDFNEFCRFSSMCSTETDGKRFYSLRGVNTTLVKLNLLSPEIIKEIKKATLFWLSKGVDGILLDDAAFFVEENNNCSSALWFSEFPTCKLYTNGTISVIQELRKVVDEVSTETSRPRVLIADPGYTGYGAIKAGSVESLLGTEDAPGAHLVITREFASNRGFSLSQDQAPYLRDYLDFTNSSLRNQLALVLASPSDRPYTSMFSTAWIFLLPGTPVIYAGTEVGCNLYNYTDFPGTNYSLESFNIPMPWDHTGVGFSTSEKAISSYRFLFTKYEMSDTVERPLVEAFKRSATGFDSIIVVTARASGRDTVINISSDCSVLVPLLVFPPNDAFKVGVESSNLKVFFKSVQQPTLYVFRCIS</sequence>
<evidence type="ECO:0000313" key="5">
    <source>
        <dbReference type="WBParaSite" id="TASK_0000502301-mRNA-1"/>
    </source>
</evidence>
<keyword evidence="1" id="KW-0472">Membrane</keyword>
<dbReference type="GO" id="GO:1904273">
    <property type="term" value="P:L-alanine import across plasma membrane"/>
    <property type="evidence" value="ECO:0007669"/>
    <property type="project" value="TreeGrafter"/>
</dbReference>
<dbReference type="InterPro" id="IPR017853">
    <property type="entry name" value="GH"/>
</dbReference>
<evidence type="ECO:0000259" key="2">
    <source>
        <dbReference type="SMART" id="SM00642"/>
    </source>
</evidence>
<dbReference type="EMBL" id="UYRS01018386">
    <property type="protein sequence ID" value="VDK34381.1"/>
    <property type="molecule type" value="Genomic_DNA"/>
</dbReference>
<dbReference type="InterPro" id="IPR031984">
    <property type="entry name" value="SLC3A2_N"/>
</dbReference>
<organism evidence="5">
    <name type="scientific">Taenia asiatica</name>
    <name type="common">Asian tapeworm</name>
    <dbReference type="NCBI Taxonomy" id="60517"/>
    <lineage>
        <taxon>Eukaryota</taxon>
        <taxon>Metazoa</taxon>
        <taxon>Spiralia</taxon>
        <taxon>Lophotrochozoa</taxon>
        <taxon>Platyhelminthes</taxon>
        <taxon>Cestoda</taxon>
        <taxon>Eucestoda</taxon>
        <taxon>Cyclophyllidea</taxon>
        <taxon>Taeniidae</taxon>
        <taxon>Taenia</taxon>
    </lineage>
</organism>
<dbReference type="Proteomes" id="UP000282613">
    <property type="component" value="Unassembled WGS sequence"/>
</dbReference>
<keyword evidence="4" id="KW-1185">Reference proteome</keyword>
<dbReference type="STRING" id="60517.A0A0R3W4P3"/>
<dbReference type="Pfam" id="PF00128">
    <property type="entry name" value="Alpha-amylase"/>
    <property type="match status" value="1"/>
</dbReference>
<dbReference type="Gene3D" id="3.20.20.80">
    <property type="entry name" value="Glycosidases"/>
    <property type="match status" value="2"/>
</dbReference>
<keyword evidence="1" id="KW-1133">Transmembrane helix</keyword>
<dbReference type="AlphaFoldDB" id="A0A0R3W4P3"/>
<dbReference type="GO" id="GO:0015190">
    <property type="term" value="F:L-leucine transmembrane transporter activity"/>
    <property type="evidence" value="ECO:0007669"/>
    <property type="project" value="TreeGrafter"/>
</dbReference>
<dbReference type="InterPro" id="IPR006047">
    <property type="entry name" value="GH13_cat_dom"/>
</dbReference>
<dbReference type="SMART" id="SM00642">
    <property type="entry name" value="Aamy"/>
    <property type="match status" value="1"/>
</dbReference>
<dbReference type="GO" id="GO:0015823">
    <property type="term" value="P:phenylalanine transport"/>
    <property type="evidence" value="ECO:0007669"/>
    <property type="project" value="TreeGrafter"/>
</dbReference>
<evidence type="ECO:0000313" key="4">
    <source>
        <dbReference type="Proteomes" id="UP000282613"/>
    </source>
</evidence>
<feature type="transmembrane region" description="Helical" evidence="1">
    <location>
        <begin position="57"/>
        <end position="81"/>
    </location>
</feature>
<dbReference type="GO" id="GO:1903801">
    <property type="term" value="P:L-leucine import across plasma membrane"/>
    <property type="evidence" value="ECO:0007669"/>
    <property type="project" value="TreeGrafter"/>
</dbReference>
<feature type="domain" description="Glycosyl hydrolase family 13 catalytic" evidence="2">
    <location>
        <begin position="105"/>
        <end position="475"/>
    </location>
</feature>
<proteinExistence type="predicted"/>
<dbReference type="SUPFAM" id="SSF51445">
    <property type="entry name" value="(Trans)glycosidases"/>
    <property type="match status" value="1"/>
</dbReference>
<dbReference type="WBParaSite" id="TASK_0000502301-mRNA-1">
    <property type="protein sequence ID" value="TASK_0000502301-mRNA-1"/>
    <property type="gene ID" value="TASK_0000502301"/>
</dbReference>
<reference evidence="5" key="1">
    <citation type="submission" date="2017-02" db="UniProtKB">
        <authorList>
            <consortium name="WormBaseParasite"/>
        </authorList>
    </citation>
    <scope>IDENTIFICATION</scope>
</reference>
<evidence type="ECO:0000313" key="3">
    <source>
        <dbReference type="EMBL" id="VDK34381.1"/>
    </source>
</evidence>
<name>A0A0R3W4P3_TAEAS</name>
<keyword evidence="1" id="KW-0812">Transmembrane</keyword>
<dbReference type="PANTHER" id="PTHR46673">
    <property type="entry name" value="4F2 CELL-SURFACE ANTIGEN HEAVY CHAIN"/>
    <property type="match status" value="1"/>
</dbReference>
<dbReference type="GO" id="GO:0016324">
    <property type="term" value="C:apical plasma membrane"/>
    <property type="evidence" value="ECO:0007669"/>
    <property type="project" value="TreeGrafter"/>
</dbReference>
<dbReference type="OrthoDB" id="1740265at2759"/>
<reference evidence="3 4" key="2">
    <citation type="submission" date="2018-11" db="EMBL/GenBank/DDBJ databases">
        <authorList>
            <consortium name="Pathogen Informatics"/>
        </authorList>
    </citation>
    <scope>NUCLEOTIDE SEQUENCE [LARGE SCALE GENOMIC DNA]</scope>
</reference>
<dbReference type="Pfam" id="PF16028">
    <property type="entry name" value="SLC3A2_N"/>
    <property type="match status" value="1"/>
</dbReference>
<evidence type="ECO:0000256" key="1">
    <source>
        <dbReference type="SAM" id="Phobius"/>
    </source>
</evidence>
<protein>
    <submittedName>
        <fullName evidence="5">Aamy domain-containing protein</fullName>
    </submittedName>
</protein>
<dbReference type="PANTHER" id="PTHR46673:SF1">
    <property type="entry name" value="4F2 CELL-SURFACE ANTIGEN HEAVY CHAIN"/>
    <property type="match status" value="1"/>
</dbReference>
<dbReference type="GO" id="GO:0015180">
    <property type="term" value="F:L-alanine transmembrane transporter activity"/>
    <property type="evidence" value="ECO:0007669"/>
    <property type="project" value="TreeGrafter"/>
</dbReference>
<accession>A0A0R3W4P3</accession>
<dbReference type="GO" id="GO:0015173">
    <property type="term" value="F:aromatic amino acid transmembrane transporter activity"/>
    <property type="evidence" value="ECO:0007669"/>
    <property type="project" value="TreeGrafter"/>
</dbReference>
<dbReference type="InterPro" id="IPR042280">
    <property type="entry name" value="SLC3A2"/>
</dbReference>
<gene>
    <name evidence="3" type="ORF">TASK_LOCUS5024</name>
</gene>